<feature type="region of interest" description="Disordered" evidence="1">
    <location>
        <begin position="63"/>
        <end position="90"/>
    </location>
</feature>
<reference evidence="2 3" key="1">
    <citation type="submission" date="2021-06" db="EMBL/GenBank/DDBJ databases">
        <authorList>
            <person name="Kallberg Y."/>
            <person name="Tangrot J."/>
            <person name="Rosling A."/>
        </authorList>
    </citation>
    <scope>NUCLEOTIDE SEQUENCE [LARGE SCALE GENOMIC DNA]</scope>
    <source>
        <strain evidence="2 3">120-4 pot B 10/14</strain>
    </source>
</reference>
<organism evidence="2 3">
    <name type="scientific">Gigaspora margarita</name>
    <dbReference type="NCBI Taxonomy" id="4874"/>
    <lineage>
        <taxon>Eukaryota</taxon>
        <taxon>Fungi</taxon>
        <taxon>Fungi incertae sedis</taxon>
        <taxon>Mucoromycota</taxon>
        <taxon>Glomeromycotina</taxon>
        <taxon>Glomeromycetes</taxon>
        <taxon>Diversisporales</taxon>
        <taxon>Gigasporaceae</taxon>
        <taxon>Gigaspora</taxon>
    </lineage>
</organism>
<accession>A0ABN7UQ91</accession>
<keyword evidence="3" id="KW-1185">Reference proteome</keyword>
<dbReference type="Proteomes" id="UP000789901">
    <property type="component" value="Unassembled WGS sequence"/>
</dbReference>
<evidence type="ECO:0000313" key="3">
    <source>
        <dbReference type="Proteomes" id="UP000789901"/>
    </source>
</evidence>
<comment type="caution">
    <text evidence="2">The sequence shown here is derived from an EMBL/GenBank/DDBJ whole genome shotgun (WGS) entry which is preliminary data.</text>
</comment>
<evidence type="ECO:0000256" key="1">
    <source>
        <dbReference type="SAM" id="MobiDB-lite"/>
    </source>
</evidence>
<name>A0ABN7UQ91_GIGMA</name>
<dbReference type="PANTHER" id="PTHR35871">
    <property type="entry name" value="EXPRESSED PROTEIN"/>
    <property type="match status" value="1"/>
</dbReference>
<protein>
    <submittedName>
        <fullName evidence="2">10105_t:CDS:1</fullName>
    </submittedName>
</protein>
<feature type="non-terminal residue" evidence="2">
    <location>
        <position position="409"/>
    </location>
</feature>
<feature type="compositionally biased region" description="Basic and acidic residues" evidence="1">
    <location>
        <begin position="81"/>
        <end position="90"/>
    </location>
</feature>
<dbReference type="EMBL" id="CAJVQB010004567">
    <property type="protein sequence ID" value="CAG8639691.1"/>
    <property type="molecule type" value="Genomic_DNA"/>
</dbReference>
<proteinExistence type="predicted"/>
<gene>
    <name evidence="2" type="ORF">GMARGA_LOCUS8779</name>
</gene>
<evidence type="ECO:0000313" key="2">
    <source>
        <dbReference type="EMBL" id="CAG8639691.1"/>
    </source>
</evidence>
<sequence>MPKETSIKALQKKKAQEKKNCPAIYIENSKCTWQRRDKAFREAAVGSLKISQFFSNNQQLVTNNDKSSRDFQDQNNQGDKASSEESGKELDEKKKFHYTIEFVTEVMTLKSRRGLLYDSPLFSSVALTRKELIQPDLRKKSPSKSLLHDELVSFKVASYLRFQKFKVDPIIVKSYFEQQILPQLNIESVNIFQSELPRSDVIEYRKIFLQEVSQLERFMSKWNDPDCKIRTFPDLNNGENELVWVTHDKTTFYIYDRPHSVWGPEKEQPLYKKGLGSAIHISDFLTETIEPLKYDQEKAHIMMILDANRDGYWNSVKLLEQVQQAIKIFERTHPGCVGIFAFDNATSHKAFSEDALVALKMNLDPEADPNVIDCCTCRLIANQPDFLEQHDQIQQEIKSRGYKGNTLKC</sequence>
<dbReference type="PANTHER" id="PTHR35871:SF1">
    <property type="entry name" value="CXC1-LIKE CYSTEINE CLUSTER ASSOCIATED WITH KDZ TRANSPOSASES DOMAIN-CONTAINING PROTEIN"/>
    <property type="match status" value="1"/>
</dbReference>